<evidence type="ECO:0000256" key="1">
    <source>
        <dbReference type="SAM" id="Coils"/>
    </source>
</evidence>
<dbReference type="PANTHER" id="PTHR22761">
    <property type="entry name" value="CHARGED MULTIVESICULAR BODY PROTEIN"/>
    <property type="match status" value="1"/>
</dbReference>
<feature type="coiled-coil region" evidence="1">
    <location>
        <begin position="334"/>
        <end position="364"/>
    </location>
</feature>
<dbReference type="AlphaFoldDB" id="A0AAP0BPI5"/>
<evidence type="ECO:0000313" key="3">
    <source>
        <dbReference type="EMBL" id="KAK8946814.1"/>
    </source>
</evidence>
<dbReference type="GO" id="GO:0009898">
    <property type="term" value="C:cytoplasmic side of plasma membrane"/>
    <property type="evidence" value="ECO:0007669"/>
    <property type="project" value="TreeGrafter"/>
</dbReference>
<dbReference type="Pfam" id="PF03357">
    <property type="entry name" value="Snf7"/>
    <property type="match status" value="1"/>
</dbReference>
<comment type="caution">
    <text evidence="3">The sequence shown here is derived from an EMBL/GenBank/DDBJ whole genome shotgun (WGS) entry which is preliminary data.</text>
</comment>
<feature type="region of interest" description="Disordered" evidence="2">
    <location>
        <begin position="375"/>
        <end position="430"/>
    </location>
</feature>
<keyword evidence="4" id="KW-1185">Reference proteome</keyword>
<dbReference type="InterPro" id="IPR005024">
    <property type="entry name" value="Snf7_fam"/>
</dbReference>
<feature type="compositionally biased region" description="Low complexity" evidence="2">
    <location>
        <begin position="414"/>
        <end position="430"/>
    </location>
</feature>
<dbReference type="EMBL" id="JBBWWQ010000005">
    <property type="protein sequence ID" value="KAK8946814.1"/>
    <property type="molecule type" value="Genomic_DNA"/>
</dbReference>
<sequence length="430" mass="48482">MPTSSSPVFSVMPVSEVVRREVPDWDDEVVATARFKAFSGQRSDWEPCFFFWRDLILKVARNLGVCVVRASELKCSWFSRGALTPLCMDQVMHEMHVNGDIYLKSELTDPTSGRVYRLLRQAVQLVGIFGTFSLQDKADDKLIIRILLQERAADVIKTVAANNWTSTCVITMKNFESLCKSPDESSAILSYLCENRKAYYFSAKAFIEGVKLSLDSSSVIAVTELDTHVLHLMWTIEKLQQQIDTVDQRSETSRKMAVVSLRSGNKQAAYRHLRQGKLLSENKSKCTSFLERVEKVLAVIADAESTKKVSEAMQIGARAIKENMISVEEVNVQLQELDELMIANKQTNESLERLSLQSLDYENEVVEEFEKLEMDLADEMSEPPAQKPSEPTIKSPESSRQMRSPAEQLQATTKELLPGPNLPKLNLEAA</sequence>
<reference evidence="3 4" key="1">
    <citation type="journal article" date="2022" name="Nat. Plants">
        <title>Genomes of leafy and leafless Platanthera orchids illuminate the evolution of mycoheterotrophy.</title>
        <authorList>
            <person name="Li M.H."/>
            <person name="Liu K.W."/>
            <person name="Li Z."/>
            <person name="Lu H.C."/>
            <person name="Ye Q.L."/>
            <person name="Zhang D."/>
            <person name="Wang J.Y."/>
            <person name="Li Y.F."/>
            <person name="Zhong Z.M."/>
            <person name="Liu X."/>
            <person name="Yu X."/>
            <person name="Liu D.K."/>
            <person name="Tu X.D."/>
            <person name="Liu B."/>
            <person name="Hao Y."/>
            <person name="Liao X.Y."/>
            <person name="Jiang Y.T."/>
            <person name="Sun W.H."/>
            <person name="Chen J."/>
            <person name="Chen Y.Q."/>
            <person name="Ai Y."/>
            <person name="Zhai J.W."/>
            <person name="Wu S.S."/>
            <person name="Zhou Z."/>
            <person name="Hsiao Y.Y."/>
            <person name="Wu W.L."/>
            <person name="Chen Y.Y."/>
            <person name="Lin Y.F."/>
            <person name="Hsu J.L."/>
            <person name="Li C.Y."/>
            <person name="Wang Z.W."/>
            <person name="Zhao X."/>
            <person name="Zhong W.Y."/>
            <person name="Ma X.K."/>
            <person name="Ma L."/>
            <person name="Huang J."/>
            <person name="Chen G.Z."/>
            <person name="Huang M.Z."/>
            <person name="Huang L."/>
            <person name="Peng D.H."/>
            <person name="Luo Y.B."/>
            <person name="Zou S.Q."/>
            <person name="Chen S.P."/>
            <person name="Lan S."/>
            <person name="Tsai W.C."/>
            <person name="Van de Peer Y."/>
            <person name="Liu Z.J."/>
        </authorList>
    </citation>
    <scope>NUCLEOTIDE SEQUENCE [LARGE SCALE GENOMIC DNA]</scope>
    <source>
        <strain evidence="3">Lor287</strain>
    </source>
</reference>
<dbReference type="GO" id="GO:0032511">
    <property type="term" value="P:late endosome to vacuole transport via multivesicular body sorting pathway"/>
    <property type="evidence" value="ECO:0007669"/>
    <property type="project" value="TreeGrafter"/>
</dbReference>
<feature type="compositionally biased region" description="Polar residues" evidence="2">
    <location>
        <begin position="395"/>
        <end position="413"/>
    </location>
</feature>
<dbReference type="Proteomes" id="UP001418222">
    <property type="component" value="Unassembled WGS sequence"/>
</dbReference>
<dbReference type="GO" id="GO:0006900">
    <property type="term" value="P:vesicle budding from membrane"/>
    <property type="evidence" value="ECO:0007669"/>
    <property type="project" value="TreeGrafter"/>
</dbReference>
<gene>
    <name evidence="3" type="ORF">KSP39_PZI007114</name>
</gene>
<dbReference type="PANTHER" id="PTHR22761:SF7">
    <property type="entry name" value="SNF7 FAMILY PROTEIN"/>
    <property type="match status" value="1"/>
</dbReference>
<dbReference type="GO" id="GO:0000815">
    <property type="term" value="C:ESCRT III complex"/>
    <property type="evidence" value="ECO:0007669"/>
    <property type="project" value="TreeGrafter"/>
</dbReference>
<evidence type="ECO:0000256" key="2">
    <source>
        <dbReference type="SAM" id="MobiDB-lite"/>
    </source>
</evidence>
<name>A0AAP0BPI5_9ASPA</name>
<dbReference type="Pfam" id="PF25880">
    <property type="entry name" value="WHD_CHMP7_1st"/>
    <property type="match status" value="1"/>
</dbReference>
<organism evidence="3 4">
    <name type="scientific">Platanthera zijinensis</name>
    <dbReference type="NCBI Taxonomy" id="2320716"/>
    <lineage>
        <taxon>Eukaryota</taxon>
        <taxon>Viridiplantae</taxon>
        <taxon>Streptophyta</taxon>
        <taxon>Embryophyta</taxon>
        <taxon>Tracheophyta</taxon>
        <taxon>Spermatophyta</taxon>
        <taxon>Magnoliopsida</taxon>
        <taxon>Liliopsida</taxon>
        <taxon>Asparagales</taxon>
        <taxon>Orchidaceae</taxon>
        <taxon>Orchidoideae</taxon>
        <taxon>Orchideae</taxon>
        <taxon>Orchidinae</taxon>
        <taxon>Platanthera</taxon>
    </lineage>
</organism>
<evidence type="ECO:0000313" key="4">
    <source>
        <dbReference type="Proteomes" id="UP001418222"/>
    </source>
</evidence>
<evidence type="ECO:0008006" key="5">
    <source>
        <dbReference type="Google" id="ProtNLM"/>
    </source>
</evidence>
<protein>
    <recommendedName>
        <fullName evidence="5">Charged multivesicular body protein 7</fullName>
    </recommendedName>
</protein>
<accession>A0AAP0BPI5</accession>
<proteinExistence type="predicted"/>
<keyword evidence="1" id="KW-0175">Coiled coil</keyword>
<dbReference type="GO" id="GO:0005771">
    <property type="term" value="C:multivesicular body"/>
    <property type="evidence" value="ECO:0007669"/>
    <property type="project" value="TreeGrafter"/>
</dbReference>